<proteinExistence type="predicted"/>
<dbReference type="EMBL" id="OV696701">
    <property type="protein sequence ID" value="CAH1248522.1"/>
    <property type="molecule type" value="Genomic_DNA"/>
</dbReference>
<feature type="compositionally biased region" description="Low complexity" evidence="1">
    <location>
        <begin position="12"/>
        <end position="33"/>
    </location>
</feature>
<protein>
    <submittedName>
        <fullName evidence="2">Hypp8201 protein</fullName>
    </submittedName>
</protein>
<dbReference type="Proteomes" id="UP000838412">
    <property type="component" value="Chromosome 16"/>
</dbReference>
<feature type="region of interest" description="Disordered" evidence="1">
    <location>
        <begin position="1"/>
        <end position="46"/>
    </location>
</feature>
<gene>
    <name evidence="2" type="primary">Hypp8201</name>
    <name evidence="2" type="ORF">BLAG_LOCUS9845</name>
</gene>
<evidence type="ECO:0000313" key="2">
    <source>
        <dbReference type="EMBL" id="CAH1248522.1"/>
    </source>
</evidence>
<evidence type="ECO:0000313" key="3">
    <source>
        <dbReference type="Proteomes" id="UP000838412"/>
    </source>
</evidence>
<keyword evidence="3" id="KW-1185">Reference proteome</keyword>
<dbReference type="AlphaFoldDB" id="A0A8J9Z6B3"/>
<sequence length="159" mass="17476">MKPDDKCSSDQDGPISGQDGPSSGQDGPSSGQDRPSSGQDGSTLVGRFPWELPLANSTCTASVPVTSKEANRERNQQGAIHLLNPASLPLDIHQLREEHQHLKLMGEMSPGRNRLITRGTPTSPRKYMYNMQTQKKAAMDSDVDENGERKVIHEQFYST</sequence>
<name>A0A8J9Z6B3_BRALA</name>
<evidence type="ECO:0000256" key="1">
    <source>
        <dbReference type="SAM" id="MobiDB-lite"/>
    </source>
</evidence>
<organism evidence="2 3">
    <name type="scientific">Branchiostoma lanceolatum</name>
    <name type="common">Common lancelet</name>
    <name type="synonym">Amphioxus lanceolatum</name>
    <dbReference type="NCBI Taxonomy" id="7740"/>
    <lineage>
        <taxon>Eukaryota</taxon>
        <taxon>Metazoa</taxon>
        <taxon>Chordata</taxon>
        <taxon>Cephalochordata</taxon>
        <taxon>Leptocardii</taxon>
        <taxon>Amphioxiformes</taxon>
        <taxon>Branchiostomatidae</taxon>
        <taxon>Branchiostoma</taxon>
    </lineage>
</organism>
<accession>A0A8J9Z6B3</accession>
<reference evidence="2" key="1">
    <citation type="submission" date="2022-01" db="EMBL/GenBank/DDBJ databases">
        <authorList>
            <person name="Braso-Vives M."/>
        </authorList>
    </citation>
    <scope>NUCLEOTIDE SEQUENCE</scope>
</reference>